<sequence>MKSVYVITVLQLIDELKSAYIGMKLQIVFSSNMKSVYVITVLQLIDELNSAYIGMKLQIVFSSNMKSVYVITVLQLIDELKYAYIGMKLQILFSLNMKSFYVITVLQLIDELKSAYIGRQESCQLQDLLDCLFQQQSLGNVLLVEAADTQSRSTVRIGHTSPQILIRQRPIEHWETMCRCTVCAAHKISPGTKAVWKCRSCMLITIVSQHSRSIGPRWMEWLMHWRKWMQLLIEGTCIGHR</sequence>
<reference evidence="1 2" key="1">
    <citation type="submission" date="2019-01" db="EMBL/GenBank/DDBJ databases">
        <title>A draft genome assembly of the solar-powered sea slug Elysia chlorotica.</title>
        <authorList>
            <person name="Cai H."/>
            <person name="Li Q."/>
            <person name="Fang X."/>
            <person name="Li J."/>
            <person name="Curtis N.E."/>
            <person name="Altenburger A."/>
            <person name="Shibata T."/>
            <person name="Feng M."/>
            <person name="Maeda T."/>
            <person name="Schwartz J.A."/>
            <person name="Shigenobu S."/>
            <person name="Lundholm N."/>
            <person name="Nishiyama T."/>
            <person name="Yang H."/>
            <person name="Hasebe M."/>
            <person name="Li S."/>
            <person name="Pierce S.K."/>
            <person name="Wang J."/>
        </authorList>
    </citation>
    <scope>NUCLEOTIDE SEQUENCE [LARGE SCALE GENOMIC DNA]</scope>
    <source>
        <strain evidence="1">EC2010</strain>
        <tissue evidence="1">Whole organism of an adult</tissue>
    </source>
</reference>
<gene>
    <name evidence="1" type="ORF">EGW08_022182</name>
</gene>
<comment type="caution">
    <text evidence="1">The sequence shown here is derived from an EMBL/GenBank/DDBJ whole genome shotgun (WGS) entry which is preliminary data.</text>
</comment>
<accession>A0A3S0Z3N8</accession>
<name>A0A3S0Z3N8_ELYCH</name>
<protein>
    <submittedName>
        <fullName evidence="1">Uncharacterized protein</fullName>
    </submittedName>
</protein>
<dbReference type="EMBL" id="RQTK01001501">
    <property type="protein sequence ID" value="RUS70057.1"/>
    <property type="molecule type" value="Genomic_DNA"/>
</dbReference>
<evidence type="ECO:0000313" key="1">
    <source>
        <dbReference type="EMBL" id="RUS70057.1"/>
    </source>
</evidence>
<evidence type="ECO:0000313" key="2">
    <source>
        <dbReference type="Proteomes" id="UP000271974"/>
    </source>
</evidence>
<proteinExistence type="predicted"/>
<dbReference type="Proteomes" id="UP000271974">
    <property type="component" value="Unassembled WGS sequence"/>
</dbReference>
<keyword evidence="2" id="KW-1185">Reference proteome</keyword>
<organism evidence="1 2">
    <name type="scientific">Elysia chlorotica</name>
    <name type="common">Eastern emerald elysia</name>
    <name type="synonym">Sea slug</name>
    <dbReference type="NCBI Taxonomy" id="188477"/>
    <lineage>
        <taxon>Eukaryota</taxon>
        <taxon>Metazoa</taxon>
        <taxon>Spiralia</taxon>
        <taxon>Lophotrochozoa</taxon>
        <taxon>Mollusca</taxon>
        <taxon>Gastropoda</taxon>
        <taxon>Heterobranchia</taxon>
        <taxon>Euthyneura</taxon>
        <taxon>Panpulmonata</taxon>
        <taxon>Sacoglossa</taxon>
        <taxon>Placobranchoidea</taxon>
        <taxon>Plakobranchidae</taxon>
        <taxon>Elysia</taxon>
    </lineage>
</organism>
<dbReference type="AlphaFoldDB" id="A0A3S0Z3N8"/>